<dbReference type="InterPro" id="IPR004386">
    <property type="entry name" value="Toxin_YafQ-like"/>
</dbReference>
<keyword evidence="1" id="KW-1277">Toxin-antitoxin system</keyword>
<dbReference type="Gene3D" id="3.30.2310.20">
    <property type="entry name" value="RelE-like"/>
    <property type="match status" value="1"/>
</dbReference>
<evidence type="ECO:0008006" key="4">
    <source>
        <dbReference type="Google" id="ProtNLM"/>
    </source>
</evidence>
<dbReference type="InterPro" id="IPR007712">
    <property type="entry name" value="RelE/ParE_toxin"/>
</dbReference>
<dbReference type="NCBIfam" id="TIGR02385">
    <property type="entry name" value="RelE_StbE"/>
    <property type="match status" value="1"/>
</dbReference>
<gene>
    <name evidence="2" type="ORF">COW38_02685</name>
</gene>
<name>A0A2M7FPY3_9BACT</name>
<dbReference type="EMBL" id="PFFO01000115">
    <property type="protein sequence ID" value="PIW07484.1"/>
    <property type="molecule type" value="Genomic_DNA"/>
</dbReference>
<proteinExistence type="predicted"/>
<comment type="caution">
    <text evidence="2">The sequence shown here is derived from an EMBL/GenBank/DDBJ whole genome shotgun (WGS) entry which is preliminary data.</text>
</comment>
<evidence type="ECO:0000313" key="2">
    <source>
        <dbReference type="EMBL" id="PIW07484.1"/>
    </source>
</evidence>
<dbReference type="Proteomes" id="UP000230556">
    <property type="component" value="Unassembled WGS sequence"/>
</dbReference>
<dbReference type="InterPro" id="IPR035093">
    <property type="entry name" value="RelE/ParE_toxin_dom_sf"/>
</dbReference>
<dbReference type="Pfam" id="PF15738">
    <property type="entry name" value="YafQ_toxin"/>
    <property type="match status" value="1"/>
</dbReference>
<evidence type="ECO:0000313" key="3">
    <source>
        <dbReference type="Proteomes" id="UP000230556"/>
    </source>
</evidence>
<dbReference type="AlphaFoldDB" id="A0A2M7FPY3"/>
<sequence>MSKKIEHSRLFKKHFKVRILNNPKLSAKYFERFELFLCNPDDPVLDDHGLTGTMIDKRAFSITGDYRVVYRMDGEDIILYDVGTHNQVY</sequence>
<organism evidence="2 3">
    <name type="scientific">Candidatus Collierbacteria bacterium CG17_big_fil_post_rev_8_21_14_2_50_45_7</name>
    <dbReference type="NCBI Taxonomy" id="1974536"/>
    <lineage>
        <taxon>Bacteria</taxon>
        <taxon>Candidatus Collieribacteriota</taxon>
    </lineage>
</organism>
<reference evidence="3" key="1">
    <citation type="submission" date="2017-09" db="EMBL/GenBank/DDBJ databases">
        <title>Depth-based differentiation of microbial function through sediment-hosted aquifers and enrichment of novel symbionts in the deep terrestrial subsurface.</title>
        <authorList>
            <person name="Probst A.J."/>
            <person name="Ladd B."/>
            <person name="Jarett J.K."/>
            <person name="Geller-Mcgrath D.E."/>
            <person name="Sieber C.M.K."/>
            <person name="Emerson J.B."/>
            <person name="Anantharaman K."/>
            <person name="Thomas B.C."/>
            <person name="Malmstrom R."/>
            <person name="Stieglmeier M."/>
            <person name="Klingl A."/>
            <person name="Woyke T."/>
            <person name="Ryan C.M."/>
            <person name="Banfield J.F."/>
        </authorList>
    </citation>
    <scope>NUCLEOTIDE SEQUENCE [LARGE SCALE GENOMIC DNA]</scope>
</reference>
<protein>
    <recommendedName>
        <fullName evidence="4">Type II toxin-antitoxin system mRNA interferase toxin, RelE/StbE family</fullName>
    </recommendedName>
</protein>
<accession>A0A2M7FPY3</accession>
<evidence type="ECO:0000256" key="1">
    <source>
        <dbReference type="ARBA" id="ARBA00022649"/>
    </source>
</evidence>
<dbReference type="SUPFAM" id="SSF143011">
    <property type="entry name" value="RelE-like"/>
    <property type="match status" value="1"/>
</dbReference>